<comment type="caution">
    <text evidence="1">The sequence shown here is derived from an EMBL/GenBank/DDBJ whole genome shotgun (WGS) entry which is preliminary data.</text>
</comment>
<proteinExistence type="predicted"/>
<reference evidence="1" key="1">
    <citation type="journal article" date="2014" name="Front. Microbiol.">
        <title>High frequency of phylogenetically diverse reductive dehalogenase-homologous genes in deep subseafloor sedimentary metagenomes.</title>
        <authorList>
            <person name="Kawai M."/>
            <person name="Futagami T."/>
            <person name="Toyoda A."/>
            <person name="Takaki Y."/>
            <person name="Nishi S."/>
            <person name="Hori S."/>
            <person name="Arai W."/>
            <person name="Tsubouchi T."/>
            <person name="Morono Y."/>
            <person name="Uchiyama I."/>
            <person name="Ito T."/>
            <person name="Fujiyama A."/>
            <person name="Inagaki F."/>
            <person name="Takami H."/>
        </authorList>
    </citation>
    <scope>NUCLEOTIDE SEQUENCE</scope>
    <source>
        <strain evidence="1">Expedition CK06-06</strain>
    </source>
</reference>
<name>X1EZB1_9ZZZZ</name>
<evidence type="ECO:0000313" key="1">
    <source>
        <dbReference type="EMBL" id="GAH25675.1"/>
    </source>
</evidence>
<dbReference type="AlphaFoldDB" id="X1EZB1"/>
<gene>
    <name evidence="1" type="ORF">S03H2_05373</name>
</gene>
<dbReference type="EMBL" id="BARU01002236">
    <property type="protein sequence ID" value="GAH25675.1"/>
    <property type="molecule type" value="Genomic_DNA"/>
</dbReference>
<protein>
    <recommendedName>
        <fullName evidence="2">DDE domain-containing protein</fullName>
    </recommendedName>
</protein>
<organism evidence="1">
    <name type="scientific">marine sediment metagenome</name>
    <dbReference type="NCBI Taxonomy" id="412755"/>
    <lineage>
        <taxon>unclassified sequences</taxon>
        <taxon>metagenomes</taxon>
        <taxon>ecological metagenomes</taxon>
    </lineage>
</organism>
<evidence type="ECO:0008006" key="2">
    <source>
        <dbReference type="Google" id="ProtNLM"/>
    </source>
</evidence>
<accession>X1EZB1</accession>
<sequence>DFIPGHANYQEEVKVKARHYYYLGNTPGEVRNLFRVNGTCVPSESSIRNWVKEAAEPIRDVVMNTKLPVSGYFGFDEIHARTNGERTYIFSLVDLWDGFYVNAQFSPDRDAGSIKRFFSSSKRKGKIKFKGLVLDGSNTTITLPTNFGFVSSLSNIKNLLNRDNK</sequence>
<feature type="non-terminal residue" evidence="1">
    <location>
        <position position="1"/>
    </location>
</feature>